<dbReference type="AlphaFoldDB" id="X6NZT9"/>
<sequence length="240" mass="27179">MLLDPTSLPFDGISKFGTKVPPFFILFFEMEPADRKRKASLPAEQVHEQVKKLKPQTGNKDFTVVFIHVPFFATIQSVTHLFFTFFVCLKKIDQLKGCYTKVDVGTNAEPPKKHKKHRKSELYETLGVESDSDCLIGSMSNEEDDQASWLGYPPDSSADFPLPIDNQQNNTNEDPNFDTLLYNLARLDVAGDSTDERCPLCNAKIPLQNFFILFNACTKNKKVLIASFFLVTDGWGKKKQ</sequence>
<keyword evidence="1" id="KW-0472">Membrane</keyword>
<keyword evidence="3" id="KW-1185">Reference proteome</keyword>
<evidence type="ECO:0000313" key="3">
    <source>
        <dbReference type="Proteomes" id="UP000023152"/>
    </source>
</evidence>
<proteinExistence type="predicted"/>
<gene>
    <name evidence="2" type="ORF">RFI_06301</name>
</gene>
<keyword evidence="1" id="KW-1133">Transmembrane helix</keyword>
<keyword evidence="1" id="KW-0812">Transmembrane</keyword>
<feature type="transmembrane region" description="Helical" evidence="1">
    <location>
        <begin position="65"/>
        <end position="89"/>
    </location>
</feature>
<comment type="caution">
    <text evidence="2">The sequence shown here is derived from an EMBL/GenBank/DDBJ whole genome shotgun (WGS) entry which is preliminary data.</text>
</comment>
<name>X6NZT9_RETFI</name>
<organism evidence="2 3">
    <name type="scientific">Reticulomyxa filosa</name>
    <dbReference type="NCBI Taxonomy" id="46433"/>
    <lineage>
        <taxon>Eukaryota</taxon>
        <taxon>Sar</taxon>
        <taxon>Rhizaria</taxon>
        <taxon>Retaria</taxon>
        <taxon>Foraminifera</taxon>
        <taxon>Monothalamids</taxon>
        <taxon>Reticulomyxidae</taxon>
        <taxon>Reticulomyxa</taxon>
    </lineage>
</organism>
<protein>
    <submittedName>
        <fullName evidence="2">Uncharacterized protein</fullName>
    </submittedName>
</protein>
<accession>X6NZT9</accession>
<evidence type="ECO:0000313" key="2">
    <source>
        <dbReference type="EMBL" id="ETO30817.1"/>
    </source>
</evidence>
<reference evidence="2 3" key="1">
    <citation type="journal article" date="2013" name="Curr. Biol.">
        <title>The Genome of the Foraminiferan Reticulomyxa filosa.</title>
        <authorList>
            <person name="Glockner G."/>
            <person name="Hulsmann N."/>
            <person name="Schleicher M."/>
            <person name="Noegel A.A."/>
            <person name="Eichinger L."/>
            <person name="Gallinger C."/>
            <person name="Pawlowski J."/>
            <person name="Sierra R."/>
            <person name="Euteneuer U."/>
            <person name="Pillet L."/>
            <person name="Moustafa A."/>
            <person name="Platzer M."/>
            <person name="Groth M."/>
            <person name="Szafranski K."/>
            <person name="Schliwa M."/>
        </authorList>
    </citation>
    <scope>NUCLEOTIDE SEQUENCE [LARGE SCALE GENOMIC DNA]</scope>
</reference>
<dbReference type="Proteomes" id="UP000023152">
    <property type="component" value="Unassembled WGS sequence"/>
</dbReference>
<dbReference type="EMBL" id="ASPP01005294">
    <property type="protein sequence ID" value="ETO30817.1"/>
    <property type="molecule type" value="Genomic_DNA"/>
</dbReference>
<evidence type="ECO:0000256" key="1">
    <source>
        <dbReference type="SAM" id="Phobius"/>
    </source>
</evidence>